<proteinExistence type="predicted"/>
<name>A0ABX1MX65_9RHOO</name>
<gene>
    <name evidence="1" type="ORF">GO608_00860</name>
</gene>
<evidence type="ECO:0000313" key="1">
    <source>
        <dbReference type="EMBL" id="NMF91881.1"/>
    </source>
</evidence>
<sequence>MAEFLIEEDVFGTPGDLAISARKIEGDEFGEGFFACSGPNRAVRKQHRHQDQRSPGIVAGEEMPAAWHDNLTSERRVAGAPVQAFPAPEVQNGGKFLVERRCGVCSLHDECHMAFSRF</sequence>
<dbReference type="Proteomes" id="UP000601990">
    <property type="component" value="Unassembled WGS sequence"/>
</dbReference>
<dbReference type="EMBL" id="WTVH01000001">
    <property type="protein sequence ID" value="NMF91881.1"/>
    <property type="molecule type" value="Genomic_DNA"/>
</dbReference>
<comment type="caution">
    <text evidence="1">The sequence shown here is derived from an EMBL/GenBank/DDBJ whole genome shotgun (WGS) entry which is preliminary data.</text>
</comment>
<accession>A0ABX1MX65</accession>
<keyword evidence="2" id="KW-1185">Reference proteome</keyword>
<evidence type="ECO:0000313" key="2">
    <source>
        <dbReference type="Proteomes" id="UP000601990"/>
    </source>
</evidence>
<reference evidence="1" key="1">
    <citation type="submission" date="2019-12" db="EMBL/GenBank/DDBJ databases">
        <title>Comparative genomics gives insights into the taxonomy of the Azoarcus-Aromatoleum group and reveals separate origins of nif in the plant-associated Azoarcus and non-plant-associated Aromatoleum sub-groups.</title>
        <authorList>
            <person name="Lafos M."/>
            <person name="Maluk M."/>
            <person name="Batista M."/>
            <person name="Junghare M."/>
            <person name="Carmona M."/>
            <person name="Faoro H."/>
            <person name="Cruz L.M."/>
            <person name="Battistoni F."/>
            <person name="De Souza E."/>
            <person name="Pedrosa F."/>
            <person name="Chen W.-M."/>
            <person name="Poole P.S."/>
            <person name="Dixon R.A."/>
            <person name="James E.K."/>
        </authorList>
    </citation>
    <scope>NUCLEOTIDE SEQUENCE</scope>
    <source>
        <strain evidence="1">U120</strain>
    </source>
</reference>
<dbReference type="RefSeq" id="WP_169197213.1">
    <property type="nucleotide sequence ID" value="NZ_WTVH02000008.1"/>
</dbReference>
<organism evidence="1 2">
    <name type="scientific">Aromatoleum buckelii</name>
    <dbReference type="NCBI Taxonomy" id="200254"/>
    <lineage>
        <taxon>Bacteria</taxon>
        <taxon>Pseudomonadati</taxon>
        <taxon>Pseudomonadota</taxon>
        <taxon>Betaproteobacteria</taxon>
        <taxon>Rhodocyclales</taxon>
        <taxon>Rhodocyclaceae</taxon>
        <taxon>Aromatoleum</taxon>
    </lineage>
</organism>
<protein>
    <submittedName>
        <fullName evidence="1">Uncharacterized protein</fullName>
    </submittedName>
</protein>